<protein>
    <submittedName>
        <fullName evidence="1">Uncharacterized protein</fullName>
    </submittedName>
</protein>
<reference evidence="1" key="2">
    <citation type="submission" date="2023-05" db="EMBL/GenBank/DDBJ databases">
        <authorList>
            <person name="Fouks B."/>
        </authorList>
    </citation>
    <scope>NUCLEOTIDE SEQUENCE</scope>
    <source>
        <strain evidence="1">Stay&amp;Tobe</strain>
        <tissue evidence="1">Testes</tissue>
    </source>
</reference>
<proteinExistence type="predicted"/>
<dbReference type="EMBL" id="JASPKZ010001214">
    <property type="protein sequence ID" value="KAJ9598507.1"/>
    <property type="molecule type" value="Genomic_DNA"/>
</dbReference>
<accession>A0AAD8AGC4</accession>
<dbReference type="Proteomes" id="UP001233999">
    <property type="component" value="Unassembled WGS sequence"/>
</dbReference>
<feature type="non-terminal residue" evidence="1">
    <location>
        <position position="113"/>
    </location>
</feature>
<evidence type="ECO:0000313" key="2">
    <source>
        <dbReference type="Proteomes" id="UP001233999"/>
    </source>
</evidence>
<comment type="caution">
    <text evidence="1">The sequence shown here is derived from an EMBL/GenBank/DDBJ whole genome shotgun (WGS) entry which is preliminary data.</text>
</comment>
<gene>
    <name evidence="1" type="ORF">L9F63_010827</name>
</gene>
<sequence>YSPRDHRPPRAYGLHLSGSNRVRRLGGMDIPRWSIFLFHHAINYRFRRFGSWKIFPKSGYAKWTASTGGLLCLSSSRTRAYSYVFYFGARRSHSEVQTNSSFYWNIKTHTRAG</sequence>
<evidence type="ECO:0000313" key="1">
    <source>
        <dbReference type="EMBL" id="KAJ9598507.1"/>
    </source>
</evidence>
<dbReference type="AlphaFoldDB" id="A0AAD8AGC4"/>
<reference evidence="1" key="1">
    <citation type="journal article" date="2023" name="IScience">
        <title>Live-bearing cockroach genome reveals convergent evolutionary mechanisms linked to viviparity in insects and beyond.</title>
        <authorList>
            <person name="Fouks B."/>
            <person name="Harrison M.C."/>
            <person name="Mikhailova A.A."/>
            <person name="Marchal E."/>
            <person name="English S."/>
            <person name="Carruthers M."/>
            <person name="Jennings E.C."/>
            <person name="Chiamaka E.L."/>
            <person name="Frigard R.A."/>
            <person name="Pippel M."/>
            <person name="Attardo G.M."/>
            <person name="Benoit J.B."/>
            <person name="Bornberg-Bauer E."/>
            <person name="Tobe S.S."/>
        </authorList>
    </citation>
    <scope>NUCLEOTIDE SEQUENCE</scope>
    <source>
        <strain evidence="1">Stay&amp;Tobe</strain>
    </source>
</reference>
<feature type="non-terminal residue" evidence="1">
    <location>
        <position position="1"/>
    </location>
</feature>
<keyword evidence="2" id="KW-1185">Reference proteome</keyword>
<name>A0AAD8AGC4_DIPPU</name>
<organism evidence="1 2">
    <name type="scientific">Diploptera punctata</name>
    <name type="common">Pacific beetle cockroach</name>
    <dbReference type="NCBI Taxonomy" id="6984"/>
    <lineage>
        <taxon>Eukaryota</taxon>
        <taxon>Metazoa</taxon>
        <taxon>Ecdysozoa</taxon>
        <taxon>Arthropoda</taxon>
        <taxon>Hexapoda</taxon>
        <taxon>Insecta</taxon>
        <taxon>Pterygota</taxon>
        <taxon>Neoptera</taxon>
        <taxon>Polyneoptera</taxon>
        <taxon>Dictyoptera</taxon>
        <taxon>Blattodea</taxon>
        <taxon>Blaberoidea</taxon>
        <taxon>Blaberidae</taxon>
        <taxon>Diplopterinae</taxon>
        <taxon>Diploptera</taxon>
    </lineage>
</organism>